<protein>
    <recommendedName>
        <fullName evidence="4">Lipoprotein</fullName>
    </recommendedName>
</protein>
<proteinExistence type="predicted"/>
<keyword evidence="1" id="KW-0732">Signal</keyword>
<keyword evidence="3" id="KW-1185">Reference proteome</keyword>
<feature type="signal peptide" evidence="1">
    <location>
        <begin position="1"/>
        <end position="26"/>
    </location>
</feature>
<sequence length="191" mass="20794">MPKAKFLLLAAIITCLIVTGCGSSCTKTTAISTGDLSSHYDGNWKYENKELGLSLNLPNEWFLQTSLGRIQYYVPLSKNAPEDMVRQKTLTLEDAQANKGALFTVRDVKPEDGAGAAISFVLTDAQSQKEENAELRIGSATLKGASARTSRGTSTITVFKNYGCFDLKIFAEYTTPEQLEKIKALLATAKI</sequence>
<evidence type="ECO:0000313" key="3">
    <source>
        <dbReference type="Proteomes" id="UP000261174"/>
    </source>
</evidence>
<gene>
    <name evidence="2" type="ORF">DXN04_26425</name>
</gene>
<dbReference type="PROSITE" id="PS51257">
    <property type="entry name" value="PROKAR_LIPOPROTEIN"/>
    <property type="match status" value="1"/>
</dbReference>
<dbReference type="Proteomes" id="UP000261174">
    <property type="component" value="Unassembled WGS sequence"/>
</dbReference>
<comment type="caution">
    <text evidence="2">The sequence shown here is derived from an EMBL/GenBank/DDBJ whole genome shotgun (WGS) entry which is preliminary data.</text>
</comment>
<organism evidence="2 3">
    <name type="scientific">Chitinophaga silvisoli</name>
    <dbReference type="NCBI Taxonomy" id="2291814"/>
    <lineage>
        <taxon>Bacteria</taxon>
        <taxon>Pseudomonadati</taxon>
        <taxon>Bacteroidota</taxon>
        <taxon>Chitinophagia</taxon>
        <taxon>Chitinophagales</taxon>
        <taxon>Chitinophagaceae</taxon>
        <taxon>Chitinophaga</taxon>
    </lineage>
</organism>
<dbReference type="AlphaFoldDB" id="A0A3E1NUX5"/>
<evidence type="ECO:0000313" key="2">
    <source>
        <dbReference type="EMBL" id="RFM31706.1"/>
    </source>
</evidence>
<evidence type="ECO:0000256" key="1">
    <source>
        <dbReference type="SAM" id="SignalP"/>
    </source>
</evidence>
<name>A0A3E1NUX5_9BACT</name>
<feature type="chain" id="PRO_5017561526" description="Lipoprotein" evidence="1">
    <location>
        <begin position="27"/>
        <end position="191"/>
    </location>
</feature>
<accession>A0A3E1NUX5</accession>
<dbReference type="EMBL" id="QTJV01000012">
    <property type="protein sequence ID" value="RFM31706.1"/>
    <property type="molecule type" value="Genomic_DNA"/>
</dbReference>
<dbReference type="OrthoDB" id="659444at2"/>
<evidence type="ECO:0008006" key="4">
    <source>
        <dbReference type="Google" id="ProtNLM"/>
    </source>
</evidence>
<reference evidence="2 3" key="1">
    <citation type="submission" date="2018-08" db="EMBL/GenBank/DDBJ databases">
        <title>Chitinophaga sp. K20C18050901, a novel bacterium isolated from forest soil.</title>
        <authorList>
            <person name="Wang C."/>
        </authorList>
    </citation>
    <scope>NUCLEOTIDE SEQUENCE [LARGE SCALE GENOMIC DNA]</scope>
    <source>
        <strain evidence="2 3">K20C18050901</strain>
    </source>
</reference>
<dbReference type="RefSeq" id="WP_116856414.1">
    <property type="nucleotide sequence ID" value="NZ_QTJV01000012.1"/>
</dbReference>